<name>A0AAD6J8D0_DREDA</name>
<gene>
    <name evidence="3" type="ORF">Dda_0918</name>
</gene>
<protein>
    <recommendedName>
        <fullName evidence="2">RNase MRP protein 1 RNA binding domain-containing protein</fullName>
    </recommendedName>
</protein>
<dbReference type="GO" id="GO:0000172">
    <property type="term" value="C:ribonuclease MRP complex"/>
    <property type="evidence" value="ECO:0007669"/>
    <property type="project" value="InterPro"/>
</dbReference>
<dbReference type="InterPro" id="IPR047204">
    <property type="entry name" value="RMP1_RBD"/>
</dbReference>
<feature type="compositionally biased region" description="Polar residues" evidence="1">
    <location>
        <begin position="225"/>
        <end position="235"/>
    </location>
</feature>
<dbReference type="Proteomes" id="UP001221413">
    <property type="component" value="Unassembled WGS sequence"/>
</dbReference>
<proteinExistence type="predicted"/>
<organism evidence="3 4">
    <name type="scientific">Drechslerella dactyloides</name>
    <name type="common">Nematode-trapping fungus</name>
    <name type="synonym">Arthrobotrys dactyloides</name>
    <dbReference type="NCBI Taxonomy" id="74499"/>
    <lineage>
        <taxon>Eukaryota</taxon>
        <taxon>Fungi</taxon>
        <taxon>Dikarya</taxon>
        <taxon>Ascomycota</taxon>
        <taxon>Pezizomycotina</taxon>
        <taxon>Orbiliomycetes</taxon>
        <taxon>Orbiliales</taxon>
        <taxon>Orbiliaceae</taxon>
        <taxon>Drechslerella</taxon>
    </lineage>
</organism>
<evidence type="ECO:0000313" key="4">
    <source>
        <dbReference type="Proteomes" id="UP001221413"/>
    </source>
</evidence>
<feature type="compositionally biased region" description="Acidic residues" evidence="1">
    <location>
        <begin position="71"/>
        <end position="86"/>
    </location>
</feature>
<evidence type="ECO:0000313" key="3">
    <source>
        <dbReference type="EMBL" id="KAJ6264766.1"/>
    </source>
</evidence>
<keyword evidence="4" id="KW-1185">Reference proteome</keyword>
<feature type="region of interest" description="Disordered" evidence="1">
    <location>
        <begin position="161"/>
        <end position="184"/>
    </location>
</feature>
<dbReference type="AlphaFoldDB" id="A0AAD6J8D0"/>
<dbReference type="EMBL" id="JAQGDS010000001">
    <property type="protein sequence ID" value="KAJ6264766.1"/>
    <property type="molecule type" value="Genomic_DNA"/>
</dbReference>
<dbReference type="GO" id="GO:0042134">
    <property type="term" value="F:rRNA primary transcript binding"/>
    <property type="evidence" value="ECO:0007669"/>
    <property type="project" value="InterPro"/>
</dbReference>
<dbReference type="InterPro" id="IPR047205">
    <property type="entry name" value="RMP1"/>
</dbReference>
<evidence type="ECO:0000259" key="2">
    <source>
        <dbReference type="Pfam" id="PF20945"/>
    </source>
</evidence>
<feature type="region of interest" description="Disordered" evidence="1">
    <location>
        <begin position="206"/>
        <end position="235"/>
    </location>
</feature>
<feature type="region of interest" description="Disordered" evidence="1">
    <location>
        <begin position="68"/>
        <end position="88"/>
    </location>
</feature>
<reference evidence="3" key="1">
    <citation type="submission" date="2023-01" db="EMBL/GenBank/DDBJ databases">
        <title>The chitinases involved in constricting ring structure development in the nematode-trapping fungus Drechslerella dactyloides.</title>
        <authorList>
            <person name="Wang R."/>
            <person name="Zhang L."/>
            <person name="Tang P."/>
            <person name="Li S."/>
            <person name="Liang L."/>
        </authorList>
    </citation>
    <scope>NUCLEOTIDE SEQUENCE</scope>
    <source>
        <strain evidence="3">YMF1.00031</strain>
    </source>
</reference>
<dbReference type="PANTHER" id="PTHR37792:SF1">
    <property type="entry name" value="RIBONUCLEASE MRP PROTEIN SUBUNIT RMP1"/>
    <property type="match status" value="1"/>
</dbReference>
<sequence>MPPAAAAQSPPRASSPASLAAILEHERNLLHLHLYKARNQHRTSLWFKHLRILKRAVERLLLHLQTAFPDDPTDESTDDSDDDDGDEHLRDQLAADATFAALLSRLQDTVIPASYAAFTHLTTSTQYAGLGMVLLGCLARIHSALEPFTRTDDRHAVALHRTEEIPLQQPVDEPTSQGDEEAQEDLGELISRDSAALLYQLHIPKTNPPKRQTVEIRTARAASRSPDTNIDTTAVDDTNTTKKRTAIDDLFAGL</sequence>
<dbReference type="PANTHER" id="PTHR37792">
    <property type="entry name" value="RIBONUCLEASE MRP PROTEIN SUBUNIT RMP1"/>
    <property type="match status" value="1"/>
</dbReference>
<dbReference type="CDD" id="cd22573">
    <property type="entry name" value="RMP1_RBD"/>
    <property type="match status" value="1"/>
</dbReference>
<comment type="caution">
    <text evidence="3">The sequence shown here is derived from an EMBL/GenBank/DDBJ whole genome shotgun (WGS) entry which is preliminary data.</text>
</comment>
<feature type="domain" description="RNase MRP protein 1 RNA binding" evidence="2">
    <location>
        <begin position="29"/>
        <end position="140"/>
    </location>
</feature>
<dbReference type="GO" id="GO:0000466">
    <property type="term" value="P:maturation of 5.8S rRNA from tricistronic rRNA transcript (SSU-rRNA, 5.8S rRNA, LSU-rRNA)"/>
    <property type="evidence" value="ECO:0007669"/>
    <property type="project" value="TreeGrafter"/>
</dbReference>
<accession>A0AAD6J8D0</accession>
<evidence type="ECO:0000256" key="1">
    <source>
        <dbReference type="SAM" id="MobiDB-lite"/>
    </source>
</evidence>
<dbReference type="Pfam" id="PF20945">
    <property type="entry name" value="RMP1"/>
    <property type="match status" value="1"/>
</dbReference>
<dbReference type="GO" id="GO:0000294">
    <property type="term" value="P:nuclear-transcribed mRNA catabolic process, RNase MRP-dependent"/>
    <property type="evidence" value="ECO:0007669"/>
    <property type="project" value="TreeGrafter"/>
</dbReference>